<protein>
    <recommendedName>
        <fullName evidence="3">Lipoprotein</fullName>
    </recommendedName>
</protein>
<name>A0A3Q9INJ4_9BACT</name>
<dbReference type="KEGG" id="buy:D8S85_01855"/>
<dbReference type="OrthoDB" id="1100648at2"/>
<dbReference type="Proteomes" id="UP000270673">
    <property type="component" value="Chromosome"/>
</dbReference>
<dbReference type="RefSeq" id="WP_106624539.1">
    <property type="nucleotide sequence ID" value="NZ_CP032819.1"/>
</dbReference>
<evidence type="ECO:0000313" key="2">
    <source>
        <dbReference type="Proteomes" id="UP000270673"/>
    </source>
</evidence>
<organism evidence="1 2">
    <name type="scientific">Butyricimonas faecalis</name>
    <dbReference type="NCBI Taxonomy" id="2093856"/>
    <lineage>
        <taxon>Bacteria</taxon>
        <taxon>Pseudomonadati</taxon>
        <taxon>Bacteroidota</taxon>
        <taxon>Bacteroidia</taxon>
        <taxon>Bacteroidales</taxon>
        <taxon>Odoribacteraceae</taxon>
        <taxon>Butyricimonas</taxon>
    </lineage>
</organism>
<proteinExistence type="predicted"/>
<evidence type="ECO:0000313" key="1">
    <source>
        <dbReference type="EMBL" id="AZS28417.1"/>
    </source>
</evidence>
<evidence type="ECO:0008006" key="3">
    <source>
        <dbReference type="Google" id="ProtNLM"/>
    </source>
</evidence>
<gene>
    <name evidence="1" type="ORF">D8S85_01855</name>
</gene>
<dbReference type="AlphaFoldDB" id="A0A3Q9INJ4"/>
<reference evidence="1 2" key="1">
    <citation type="submission" date="2018-10" db="EMBL/GenBank/DDBJ databases">
        <title>Butyricimonas faecalis sp. nov., isolated from human faeces and emended description of the genus Butyricimonas.</title>
        <authorList>
            <person name="Le Roy T."/>
            <person name="Van der Smissen P."/>
            <person name="Paquot A."/>
            <person name="Delzenne N."/>
            <person name="Muccioli G."/>
            <person name="Collet J.-F."/>
            <person name="Cani P.D."/>
        </authorList>
    </citation>
    <scope>NUCLEOTIDE SEQUENCE [LARGE SCALE GENOMIC DNA]</scope>
    <source>
        <strain evidence="1 2">H184</strain>
    </source>
</reference>
<dbReference type="PROSITE" id="PS51257">
    <property type="entry name" value="PROKAR_LIPOPROTEIN"/>
    <property type="match status" value="1"/>
</dbReference>
<keyword evidence="2" id="KW-1185">Reference proteome</keyword>
<dbReference type="Gene3D" id="3.40.390.70">
    <property type="match status" value="1"/>
</dbReference>
<sequence length="321" mass="37531">MKWNNYFYIGLLLQLVLAASCYDEKSLEPSGEISSYSVPQGTHDYDDVIVDIFNQYGSCLLYKYTDKDTYWTPSGWMNGVLGEEGKNGYIITPADEAYVGEQVDLIRKAWFAPYSEEFLKKFLPVKIMLCADIDSVYMQWDFSSWPAKQVYKSKKVKAWYNYDNICVSYGNEDVKSMTKADSLAFWRKMGYIFVESMIGRKQTIPTKEFEEITNYQTNGIGYLKASELWKLGVPRSVSYNVTVENDWKSFLLMMVTCSEEFLTRTPEFNSDWDYTEKNWDGLLNPVKDVNGLLKKRYDMVRNYFIENYNMDLQKVGNELNR</sequence>
<accession>A0A3Q9INJ4</accession>
<dbReference type="EMBL" id="CP032819">
    <property type="protein sequence ID" value="AZS28417.1"/>
    <property type="molecule type" value="Genomic_DNA"/>
</dbReference>